<accession>A0A5R9L2H5</accession>
<dbReference type="OrthoDB" id="1364214at2"/>
<protein>
    <submittedName>
        <fullName evidence="1">Uncharacterized protein</fullName>
    </submittedName>
</protein>
<organism evidence="1 2">
    <name type="scientific">Dyadobacter luticola</name>
    <dbReference type="NCBI Taxonomy" id="1979387"/>
    <lineage>
        <taxon>Bacteria</taxon>
        <taxon>Pseudomonadati</taxon>
        <taxon>Bacteroidota</taxon>
        <taxon>Cytophagia</taxon>
        <taxon>Cytophagales</taxon>
        <taxon>Spirosomataceae</taxon>
        <taxon>Dyadobacter</taxon>
    </lineage>
</organism>
<evidence type="ECO:0000313" key="1">
    <source>
        <dbReference type="EMBL" id="TLV02549.1"/>
    </source>
</evidence>
<proteinExistence type="predicted"/>
<dbReference type="AlphaFoldDB" id="A0A5R9L2H5"/>
<evidence type="ECO:0000313" key="2">
    <source>
        <dbReference type="Proteomes" id="UP000306402"/>
    </source>
</evidence>
<name>A0A5R9L2H5_9BACT</name>
<comment type="caution">
    <text evidence="1">The sequence shown here is derived from an EMBL/GenBank/DDBJ whole genome shotgun (WGS) entry which is preliminary data.</text>
</comment>
<reference evidence="1 2" key="1">
    <citation type="submission" date="2019-05" db="EMBL/GenBank/DDBJ databases">
        <authorList>
            <person name="Qu J.-H."/>
        </authorList>
    </citation>
    <scope>NUCLEOTIDE SEQUENCE [LARGE SCALE GENOMIC DNA]</scope>
    <source>
        <strain evidence="1 2">T17</strain>
    </source>
</reference>
<sequence>MDRKIAMVKRQIDMKTADQADDDLRYWLGKTPQERIAAVTFLVNQRLKPSERMDKTFFTQRKMK</sequence>
<keyword evidence="2" id="KW-1185">Reference proteome</keyword>
<dbReference type="Proteomes" id="UP000306402">
    <property type="component" value="Unassembled WGS sequence"/>
</dbReference>
<dbReference type="EMBL" id="VCEJ01000002">
    <property type="protein sequence ID" value="TLV02549.1"/>
    <property type="molecule type" value="Genomic_DNA"/>
</dbReference>
<dbReference type="RefSeq" id="WP_138363760.1">
    <property type="nucleotide sequence ID" value="NZ_VCEJ01000002.1"/>
</dbReference>
<gene>
    <name evidence="1" type="ORF">FEN17_02700</name>
</gene>